<accession>A0A919CI90</accession>
<dbReference type="GO" id="GO:0005506">
    <property type="term" value="F:iron ion binding"/>
    <property type="evidence" value="ECO:0007669"/>
    <property type="project" value="InterPro"/>
</dbReference>
<dbReference type="InterPro" id="IPR001041">
    <property type="entry name" value="2Fe-2S_ferredoxin-type"/>
</dbReference>
<reference evidence="8" key="2">
    <citation type="submission" date="2020-09" db="EMBL/GenBank/DDBJ databases">
        <authorList>
            <person name="Sun Q."/>
            <person name="Kim S."/>
        </authorList>
    </citation>
    <scope>NUCLEOTIDE SEQUENCE</scope>
    <source>
        <strain evidence="8">KCTC 23430</strain>
    </source>
</reference>
<evidence type="ECO:0000256" key="4">
    <source>
        <dbReference type="ARBA" id="ARBA00023002"/>
    </source>
</evidence>
<dbReference type="InterPro" id="IPR016166">
    <property type="entry name" value="FAD-bd_PCMH"/>
</dbReference>
<dbReference type="InterPro" id="IPR036884">
    <property type="entry name" value="2Fe-2S-bd_dom_sf"/>
</dbReference>
<evidence type="ECO:0000256" key="5">
    <source>
        <dbReference type="ARBA" id="ARBA00023004"/>
    </source>
</evidence>
<feature type="domain" description="2Fe-2S ferredoxin-type" evidence="6">
    <location>
        <begin position="1"/>
        <end position="85"/>
    </location>
</feature>
<dbReference type="Proteomes" id="UP000644693">
    <property type="component" value="Unassembled WGS sequence"/>
</dbReference>
<evidence type="ECO:0000256" key="1">
    <source>
        <dbReference type="ARBA" id="ARBA00022630"/>
    </source>
</evidence>
<dbReference type="RefSeq" id="WP_189474243.1">
    <property type="nucleotide sequence ID" value="NZ_BMYM01000001.1"/>
</dbReference>
<evidence type="ECO:0000313" key="8">
    <source>
        <dbReference type="EMBL" id="GHD25563.1"/>
    </source>
</evidence>
<feature type="domain" description="FAD-binding PCMH-type" evidence="7">
    <location>
        <begin position="188"/>
        <end position="361"/>
    </location>
</feature>
<dbReference type="GO" id="GO:0051537">
    <property type="term" value="F:2 iron, 2 sulfur cluster binding"/>
    <property type="evidence" value="ECO:0007669"/>
    <property type="project" value="InterPro"/>
</dbReference>
<keyword evidence="1" id="KW-0285">Flavoprotein</keyword>
<keyword evidence="2" id="KW-0479">Metal-binding</keyword>
<dbReference type="SUPFAM" id="SSF54292">
    <property type="entry name" value="2Fe-2S ferredoxin-like"/>
    <property type="match status" value="1"/>
</dbReference>
<dbReference type="InterPro" id="IPR005107">
    <property type="entry name" value="CO_DH_flav_C"/>
</dbReference>
<evidence type="ECO:0000259" key="6">
    <source>
        <dbReference type="PROSITE" id="PS51085"/>
    </source>
</evidence>
<dbReference type="PROSITE" id="PS51387">
    <property type="entry name" value="FAD_PCMH"/>
    <property type="match status" value="1"/>
</dbReference>
<keyword evidence="9" id="KW-1185">Reference proteome</keyword>
<evidence type="ECO:0000259" key="7">
    <source>
        <dbReference type="PROSITE" id="PS51387"/>
    </source>
</evidence>
<keyword evidence="3" id="KW-0274">FAD</keyword>
<dbReference type="PROSITE" id="PS00197">
    <property type="entry name" value="2FE2S_FER_1"/>
    <property type="match status" value="1"/>
</dbReference>
<dbReference type="PROSITE" id="PS51085">
    <property type="entry name" value="2FE2S_FER_2"/>
    <property type="match status" value="1"/>
</dbReference>
<dbReference type="SMART" id="SM01092">
    <property type="entry name" value="CO_deh_flav_C"/>
    <property type="match status" value="1"/>
</dbReference>
<keyword evidence="4" id="KW-0560">Oxidoreductase</keyword>
<dbReference type="PIRSF" id="PIRSF036557">
    <property type="entry name" value="XdhA_RC"/>
    <property type="match status" value="1"/>
</dbReference>
<dbReference type="Gene3D" id="3.10.20.30">
    <property type="match status" value="1"/>
</dbReference>
<dbReference type="Pfam" id="PF01799">
    <property type="entry name" value="Fer2_2"/>
    <property type="match status" value="1"/>
</dbReference>
<gene>
    <name evidence="8" type="ORF">GCM10007053_01520</name>
</gene>
<dbReference type="InterPro" id="IPR002888">
    <property type="entry name" value="2Fe-2S-bd"/>
</dbReference>
<name>A0A919CI90_9GAMM</name>
<dbReference type="InterPro" id="IPR036318">
    <property type="entry name" value="FAD-bd_PCMH-like_sf"/>
</dbReference>
<dbReference type="SUPFAM" id="SSF55447">
    <property type="entry name" value="CO dehydrogenase flavoprotein C-terminal domain-like"/>
    <property type="match status" value="1"/>
</dbReference>
<evidence type="ECO:0000256" key="2">
    <source>
        <dbReference type="ARBA" id="ARBA00022723"/>
    </source>
</evidence>
<keyword evidence="5" id="KW-0408">Iron</keyword>
<dbReference type="AlphaFoldDB" id="A0A919CI90"/>
<reference evidence="8" key="1">
    <citation type="journal article" date="2014" name="Int. J. Syst. Evol. Microbiol.">
        <title>Complete genome sequence of Corynebacterium casei LMG S-19264T (=DSM 44701T), isolated from a smear-ripened cheese.</title>
        <authorList>
            <consortium name="US DOE Joint Genome Institute (JGI-PGF)"/>
            <person name="Walter F."/>
            <person name="Albersmeier A."/>
            <person name="Kalinowski J."/>
            <person name="Ruckert C."/>
        </authorList>
    </citation>
    <scope>NUCLEOTIDE SEQUENCE</scope>
    <source>
        <strain evidence="8">KCTC 23430</strain>
    </source>
</reference>
<dbReference type="InterPro" id="IPR036010">
    <property type="entry name" value="2Fe-2S_ferredoxin-like_sf"/>
</dbReference>
<dbReference type="Pfam" id="PF03450">
    <property type="entry name" value="CO_deh_flav_C"/>
    <property type="match status" value="1"/>
</dbReference>
<dbReference type="SUPFAM" id="SSF47741">
    <property type="entry name" value="CO dehydrogenase ISP C-domain like"/>
    <property type="match status" value="1"/>
</dbReference>
<dbReference type="InterPro" id="IPR016208">
    <property type="entry name" value="Ald_Oxase/xanthine_DH-like"/>
</dbReference>
<dbReference type="InterPro" id="IPR012175">
    <property type="entry name" value="Xanth_DH_ssu_bac"/>
</dbReference>
<dbReference type="InterPro" id="IPR002346">
    <property type="entry name" value="Mopterin_DH_FAD-bd"/>
</dbReference>
<dbReference type="Pfam" id="PF00941">
    <property type="entry name" value="FAD_binding_5"/>
    <property type="match status" value="1"/>
</dbReference>
<dbReference type="CDD" id="cd00207">
    <property type="entry name" value="fer2"/>
    <property type="match status" value="1"/>
</dbReference>
<dbReference type="InterPro" id="IPR036683">
    <property type="entry name" value="CO_DH_flav_C_dom_sf"/>
</dbReference>
<dbReference type="Gene3D" id="1.10.150.120">
    <property type="entry name" value="[2Fe-2S]-binding domain"/>
    <property type="match status" value="1"/>
</dbReference>
<dbReference type="PANTHER" id="PTHR45444:SF3">
    <property type="entry name" value="XANTHINE DEHYDROGENASE"/>
    <property type="match status" value="1"/>
</dbReference>
<dbReference type="InterPro" id="IPR014307">
    <property type="entry name" value="Xanthine_DH_ssu"/>
</dbReference>
<dbReference type="InterPro" id="IPR016169">
    <property type="entry name" value="FAD-bd_PCMH_sub2"/>
</dbReference>
<evidence type="ECO:0000313" key="9">
    <source>
        <dbReference type="Proteomes" id="UP000644693"/>
    </source>
</evidence>
<proteinExistence type="predicted"/>
<comment type="caution">
    <text evidence="8">The sequence shown here is derived from an EMBL/GenBank/DDBJ whole genome shotgun (WGS) entry which is preliminary data.</text>
</comment>
<dbReference type="InterPro" id="IPR012675">
    <property type="entry name" value="Beta-grasp_dom_sf"/>
</dbReference>
<dbReference type="InterPro" id="IPR016167">
    <property type="entry name" value="FAD-bd_PCMH_sub1"/>
</dbReference>
<dbReference type="EMBL" id="BMYM01000001">
    <property type="protein sequence ID" value="GHD25563.1"/>
    <property type="molecule type" value="Genomic_DNA"/>
</dbReference>
<dbReference type="InterPro" id="IPR006058">
    <property type="entry name" value="2Fe2S_fd_BS"/>
</dbReference>
<dbReference type="Pfam" id="PF00111">
    <property type="entry name" value="Fer2"/>
    <property type="match status" value="1"/>
</dbReference>
<dbReference type="PANTHER" id="PTHR45444">
    <property type="entry name" value="XANTHINE DEHYDROGENASE"/>
    <property type="match status" value="1"/>
</dbReference>
<protein>
    <submittedName>
        <fullName evidence="8">Xanthine dehydrogenase small subunit</fullName>
    </submittedName>
</protein>
<dbReference type="Gene3D" id="3.30.465.10">
    <property type="match status" value="1"/>
</dbReference>
<organism evidence="8 9">
    <name type="scientific">Parahalioglobus pacificus</name>
    <dbReference type="NCBI Taxonomy" id="930806"/>
    <lineage>
        <taxon>Bacteria</taxon>
        <taxon>Pseudomonadati</taxon>
        <taxon>Pseudomonadota</taxon>
        <taxon>Gammaproteobacteria</taxon>
        <taxon>Cellvibrionales</taxon>
        <taxon>Halieaceae</taxon>
        <taxon>Parahalioglobus</taxon>
    </lineage>
</organism>
<dbReference type="Gene3D" id="3.30.390.50">
    <property type="entry name" value="CO dehydrogenase flavoprotein, C-terminal domain"/>
    <property type="match status" value="1"/>
</dbReference>
<dbReference type="Gene3D" id="3.30.43.10">
    <property type="entry name" value="Uridine Diphospho-n-acetylenolpyruvylglucosamine Reductase, domain 2"/>
    <property type="match status" value="1"/>
</dbReference>
<dbReference type="GO" id="GO:0004854">
    <property type="term" value="F:xanthine dehydrogenase activity"/>
    <property type="evidence" value="ECO:0007669"/>
    <property type="project" value="InterPro"/>
</dbReference>
<dbReference type="GO" id="GO:0071949">
    <property type="term" value="F:FAD binding"/>
    <property type="evidence" value="ECO:0007669"/>
    <property type="project" value="InterPro"/>
</dbReference>
<evidence type="ECO:0000256" key="3">
    <source>
        <dbReference type="ARBA" id="ARBA00022827"/>
    </source>
</evidence>
<dbReference type="NCBIfam" id="TIGR02963">
    <property type="entry name" value="xanthine_xdhA"/>
    <property type="match status" value="1"/>
</dbReference>
<sequence length="487" mass="52614">MISFLLDGTEHRLEQLDPNTTVLDYLRENLGLTGTKEGCASGDCGACTVVVTYPQGDALSYLAINACITLLATLDGCQLLTVESLARDGQLHRVQQAMVDCHASQCGFCTPGFVMSMFAYRKSNRHFNAHAIETALGGNLCRCTGYRPIVDAAVKMYEPDASDSFSKGTLATLRALEGLRAEPSTPSCAADGRNFLAPSSASALADALAANPGARLIAGGTDLALEITQQLKQFSTLISTARAPELQKVEQSADTLSIGAAVTYEDCAEILCTHWPDLDELLRRLGAQQIRNRGTLGGNIGNASPIGDFPPVLIALDARVELQSKTGRRQVAMADFFTGYRQTALGAGEFIRTIHIPLPHSDDWFQVYKVSKRLEDDISAVCGAFRLRYRAGTVEDVGIAYGGMAAVPQRATQTEAALRGRPLSQAAITDAMNALDRDFTPIEDFRASADYRQRVARNLLQRLLLVHQQGDGRQLRVSQYRAGSPHA</sequence>
<dbReference type="SUPFAM" id="SSF56176">
    <property type="entry name" value="FAD-binding/transporter-associated domain-like"/>
    <property type="match status" value="1"/>
</dbReference>